<evidence type="ECO:0000256" key="5">
    <source>
        <dbReference type="ARBA" id="ARBA00023136"/>
    </source>
</evidence>
<dbReference type="InterPro" id="IPR011701">
    <property type="entry name" value="MFS"/>
</dbReference>
<feature type="transmembrane region" description="Helical" evidence="6">
    <location>
        <begin position="95"/>
        <end position="121"/>
    </location>
</feature>
<keyword evidence="4 6" id="KW-1133">Transmembrane helix</keyword>
<evidence type="ECO:0000313" key="8">
    <source>
        <dbReference type="Proteomes" id="UP000503540"/>
    </source>
</evidence>
<evidence type="ECO:0000256" key="3">
    <source>
        <dbReference type="ARBA" id="ARBA00022692"/>
    </source>
</evidence>
<dbReference type="EMBL" id="CP046172">
    <property type="protein sequence ID" value="QIS12779.1"/>
    <property type="molecule type" value="Genomic_DNA"/>
</dbReference>
<proteinExistence type="predicted"/>
<dbReference type="AlphaFoldDB" id="A0A6G9YHQ3"/>
<dbReference type="SUPFAM" id="SSF103473">
    <property type="entry name" value="MFS general substrate transporter"/>
    <property type="match status" value="1"/>
</dbReference>
<dbReference type="PANTHER" id="PTHR23513">
    <property type="entry name" value="INTEGRAL MEMBRANE EFFLUX PROTEIN-RELATED"/>
    <property type="match status" value="1"/>
</dbReference>
<comment type="subcellular location">
    <subcellularLocation>
        <location evidence="1">Cell membrane</location>
        <topology evidence="1">Multi-pass membrane protein</topology>
    </subcellularLocation>
</comment>
<evidence type="ECO:0000256" key="1">
    <source>
        <dbReference type="ARBA" id="ARBA00004651"/>
    </source>
</evidence>
<dbReference type="PANTHER" id="PTHR23513:SF6">
    <property type="entry name" value="MAJOR FACILITATOR SUPERFAMILY ASSOCIATED DOMAIN-CONTAINING PROTEIN"/>
    <property type="match status" value="1"/>
</dbReference>
<dbReference type="Proteomes" id="UP000503540">
    <property type="component" value="Chromosome"/>
</dbReference>
<feature type="transmembrane region" description="Helical" evidence="6">
    <location>
        <begin position="287"/>
        <end position="305"/>
    </location>
</feature>
<keyword evidence="5 6" id="KW-0472">Membrane</keyword>
<dbReference type="InterPro" id="IPR036259">
    <property type="entry name" value="MFS_trans_sf"/>
</dbReference>
<evidence type="ECO:0000256" key="4">
    <source>
        <dbReference type="ARBA" id="ARBA00022989"/>
    </source>
</evidence>
<feature type="transmembrane region" description="Helical" evidence="6">
    <location>
        <begin position="162"/>
        <end position="187"/>
    </location>
</feature>
<feature type="transmembrane region" description="Helical" evidence="6">
    <location>
        <begin position="21"/>
        <end position="41"/>
    </location>
</feature>
<feature type="transmembrane region" description="Helical" evidence="6">
    <location>
        <begin position="229"/>
        <end position="250"/>
    </location>
</feature>
<feature type="transmembrane region" description="Helical" evidence="6">
    <location>
        <begin position="47"/>
        <end position="70"/>
    </location>
</feature>
<feature type="transmembrane region" description="Helical" evidence="6">
    <location>
        <begin position="256"/>
        <end position="275"/>
    </location>
</feature>
<dbReference type="GO" id="GO:0005886">
    <property type="term" value="C:plasma membrane"/>
    <property type="evidence" value="ECO:0007669"/>
    <property type="project" value="UniProtKB-SubCell"/>
</dbReference>
<evidence type="ECO:0000256" key="6">
    <source>
        <dbReference type="SAM" id="Phobius"/>
    </source>
</evidence>
<accession>A0A6G9YHQ3</accession>
<sequence>MRTPGLLRQWDFRQLFLADTVSQVGSQVGLLALPLMAVWLLHASSLAVGILSACSTVGFLVVGLPAGAWVDRSRRRRVLICADAGRALILGSVPLAWLFGVLTMGQLYLVALLSSVLTVFFDVAYQSYLPHLVGREHLAEGNARLEGVRAVSQIGGPTLAGLMIQALSAPVAIVIDAVSFVISALFLGRIRKREQLPDKTNTHLGHEVREGLRFVFGSRILRAIALSTASYNFLSAARSAMLTVLLAQVLQLSASVIGAFFSIAAVGSLIGALFARKIAELIGQGPTIWVVVAASAPFQLLVPLAQRGWLLWLSAAAYLVIWLCASVYNITQVSFRQRLTPDTLLGRMNATMRFLVWGISPLGAAVGGVLGQLIGARTTLWVIAVGGVIPLLPLLFSPLRSTRELPDGLLPTERSR</sequence>
<reference evidence="7 8" key="1">
    <citation type="journal article" date="2019" name="ACS Chem. Biol.">
        <title>Identification and Mobilization of a Cryptic Antibiotic Biosynthesis Gene Locus from a Human-Pathogenic Nocardia Isolate.</title>
        <authorList>
            <person name="Herisse M."/>
            <person name="Ishida K."/>
            <person name="Porter J.L."/>
            <person name="Howden B."/>
            <person name="Hertweck C."/>
            <person name="Stinear T.P."/>
            <person name="Pidot S.J."/>
        </authorList>
    </citation>
    <scope>NUCLEOTIDE SEQUENCE [LARGE SCALE GENOMIC DNA]</scope>
    <source>
        <strain evidence="7 8">AUSMDU00012717</strain>
    </source>
</reference>
<dbReference type="CDD" id="cd06173">
    <property type="entry name" value="MFS_MefA_like"/>
    <property type="match status" value="1"/>
</dbReference>
<keyword evidence="8" id="KW-1185">Reference proteome</keyword>
<dbReference type="Pfam" id="PF07690">
    <property type="entry name" value="MFS_1"/>
    <property type="match status" value="1"/>
</dbReference>
<dbReference type="GO" id="GO:0022857">
    <property type="term" value="F:transmembrane transporter activity"/>
    <property type="evidence" value="ECO:0007669"/>
    <property type="project" value="InterPro"/>
</dbReference>
<dbReference type="RefSeq" id="WP_203217341.1">
    <property type="nucleotide sequence ID" value="NZ_CP046172.1"/>
</dbReference>
<dbReference type="KEGG" id="nah:F5544_24620"/>
<keyword evidence="3 6" id="KW-0812">Transmembrane</keyword>
<feature type="transmembrane region" description="Helical" evidence="6">
    <location>
        <begin position="352"/>
        <end position="374"/>
    </location>
</feature>
<dbReference type="Gene3D" id="1.20.1250.20">
    <property type="entry name" value="MFS general substrate transporter like domains"/>
    <property type="match status" value="1"/>
</dbReference>
<feature type="transmembrane region" description="Helical" evidence="6">
    <location>
        <begin position="380"/>
        <end position="399"/>
    </location>
</feature>
<feature type="transmembrane region" description="Helical" evidence="6">
    <location>
        <begin position="311"/>
        <end position="331"/>
    </location>
</feature>
<name>A0A6G9YHQ3_9NOCA</name>
<protein>
    <submittedName>
        <fullName evidence="7">MFS transporter</fullName>
    </submittedName>
</protein>
<organism evidence="7 8">
    <name type="scientific">Nocardia arthritidis</name>
    <dbReference type="NCBI Taxonomy" id="228602"/>
    <lineage>
        <taxon>Bacteria</taxon>
        <taxon>Bacillati</taxon>
        <taxon>Actinomycetota</taxon>
        <taxon>Actinomycetes</taxon>
        <taxon>Mycobacteriales</taxon>
        <taxon>Nocardiaceae</taxon>
        <taxon>Nocardia</taxon>
    </lineage>
</organism>
<evidence type="ECO:0000256" key="2">
    <source>
        <dbReference type="ARBA" id="ARBA00022475"/>
    </source>
</evidence>
<evidence type="ECO:0000313" key="7">
    <source>
        <dbReference type="EMBL" id="QIS12779.1"/>
    </source>
</evidence>
<keyword evidence="2" id="KW-1003">Cell membrane</keyword>
<gene>
    <name evidence="7" type="ORF">F5544_24620</name>
</gene>